<evidence type="ECO:0000313" key="4">
    <source>
        <dbReference type="EMBL" id="MBB1252687.1"/>
    </source>
</evidence>
<evidence type="ECO:0000313" key="5">
    <source>
        <dbReference type="EMBL" id="MBB1258905.1"/>
    </source>
</evidence>
<evidence type="ECO:0000313" key="9">
    <source>
        <dbReference type="Proteomes" id="UP000525686"/>
    </source>
</evidence>
<feature type="region of interest" description="Disordered" evidence="1">
    <location>
        <begin position="1"/>
        <end position="106"/>
    </location>
</feature>
<evidence type="ECO:0000313" key="8">
    <source>
        <dbReference type="Proteomes" id="UP000517765"/>
    </source>
</evidence>
<dbReference type="PROSITE" id="PS51175">
    <property type="entry name" value="CBM6"/>
    <property type="match status" value="1"/>
</dbReference>
<dbReference type="Proteomes" id="UP000320857">
    <property type="component" value="Unassembled WGS sequence"/>
</dbReference>
<reference evidence="8 9" key="2">
    <citation type="submission" date="2020-05" db="EMBL/GenBank/DDBJ databases">
        <title>Classification of alakaliphilic streptomycetes isolated from an alkaline soil next to Lonar Crater, India and a proposal for the recognition of Streptomyces alkaliterrae sp. nov.</title>
        <authorList>
            <person name="Golinska P."/>
        </authorList>
    </citation>
    <scope>NUCLEOTIDE SEQUENCE [LARGE SCALE GENOMIC DNA]</scope>
    <source>
        <strain evidence="9">OF3</strain>
        <strain evidence="8">OF8</strain>
    </source>
</reference>
<feature type="compositionally biased region" description="Basic and acidic residues" evidence="1">
    <location>
        <begin position="168"/>
        <end position="181"/>
    </location>
</feature>
<dbReference type="SUPFAM" id="SSF49785">
    <property type="entry name" value="Galactose-binding domain-like"/>
    <property type="match status" value="1"/>
</dbReference>
<evidence type="ECO:0000259" key="3">
    <source>
        <dbReference type="PROSITE" id="PS51175"/>
    </source>
</evidence>
<feature type="region of interest" description="Disordered" evidence="1">
    <location>
        <begin position="132"/>
        <end position="200"/>
    </location>
</feature>
<evidence type="ECO:0000313" key="7">
    <source>
        <dbReference type="Proteomes" id="UP000320857"/>
    </source>
</evidence>
<proteinExistence type="predicted"/>
<feature type="compositionally biased region" description="Low complexity" evidence="1">
    <location>
        <begin position="55"/>
        <end position="79"/>
    </location>
</feature>
<keyword evidence="2" id="KW-0472">Membrane</keyword>
<keyword evidence="2" id="KW-1133">Transmembrane helix</keyword>
<gene>
    <name evidence="6" type="ORF">FNX44_002925</name>
    <name evidence="4" type="ORF">H3146_04790</name>
    <name evidence="5" type="ORF">H3147_08675</name>
</gene>
<organism evidence="6 7">
    <name type="scientific">Streptomyces alkaliterrae</name>
    <dbReference type="NCBI Taxonomy" id="2213162"/>
    <lineage>
        <taxon>Bacteria</taxon>
        <taxon>Bacillati</taxon>
        <taxon>Actinomycetota</taxon>
        <taxon>Actinomycetes</taxon>
        <taxon>Kitasatosporales</taxon>
        <taxon>Streptomycetaceae</taxon>
        <taxon>Streptomyces</taxon>
    </lineage>
</organism>
<accession>A0A5P0YKM1</accession>
<dbReference type="RefSeq" id="WP_143646326.1">
    <property type="nucleotide sequence ID" value="NZ_JABJWZ010000024.1"/>
</dbReference>
<dbReference type="Proteomes" id="UP000517765">
    <property type="component" value="Unassembled WGS sequence"/>
</dbReference>
<keyword evidence="2" id="KW-0812">Transmembrane</keyword>
<evidence type="ECO:0000256" key="2">
    <source>
        <dbReference type="SAM" id="Phobius"/>
    </source>
</evidence>
<keyword evidence="7" id="KW-1185">Reference proteome</keyword>
<dbReference type="EMBL" id="JABJXA010000036">
    <property type="protein sequence ID" value="MBB1258905.1"/>
    <property type="molecule type" value="Genomic_DNA"/>
</dbReference>
<protein>
    <recommendedName>
        <fullName evidence="3">CBM6 domain-containing protein</fullName>
    </recommendedName>
</protein>
<reference evidence="4" key="3">
    <citation type="journal article" name="Syst. Appl. Microbiol.">
        <title>Streptomyces alkaliterrae sp. nov., isolated from an alkaline soil, and emended descriptions of Streptomyces alkaliphilus, Streptomyces calidiresistens and Streptomyces durbertensis.</title>
        <authorList>
            <person name="Swiecimska M."/>
            <person name="Golinska P."/>
            <person name="Nouioui I."/>
            <person name="Wypij M."/>
            <person name="Rai M."/>
            <person name="Sangal V."/>
            <person name="Goodfellow M."/>
        </authorList>
    </citation>
    <scope>NUCLEOTIDE SEQUENCE</scope>
    <source>
        <strain evidence="4">OF3</strain>
        <strain evidence="5">OF8</strain>
    </source>
</reference>
<comment type="caution">
    <text evidence="6">The sequence shown here is derived from an EMBL/GenBank/DDBJ whole genome shotgun (WGS) entry which is preliminary data.</text>
</comment>
<sequence length="313" mass="33061">MTAGNHGTNPPEGDDPFGYLYRSEGGEPAEQGQQAGVPRTSYNQVRAVGERRYGQQRPQQPAGQPGPNAYDAYYASYAAPETQPGGLDAARASGAGHGRSDVPQPRRRNGLLIGALAVVAAVVVGVGAAVAFSGDGDKKDQGQEQTPPPDNGDGKDQDEQPGDEQPGDEDKPAKLPREDASSLRLDNGTQVGGDIPGSRARDGKYVHGFGEGAAVTWSAEVAKGGEYTVFLGYSVPGRDADGTLTVNGEAQSRPVRMSNFANAGEDDWEKGWTKTYAWINLKDGANDIKLSCESGNTCEFALDQIWLVEGHVR</sequence>
<name>A0A5P0YKM1_9ACTN</name>
<dbReference type="Gene3D" id="2.60.120.260">
    <property type="entry name" value="Galactose-binding domain-like"/>
    <property type="match status" value="1"/>
</dbReference>
<feature type="compositionally biased region" description="Low complexity" evidence="1">
    <location>
        <begin position="26"/>
        <end position="36"/>
    </location>
</feature>
<feature type="transmembrane region" description="Helical" evidence="2">
    <location>
        <begin position="111"/>
        <end position="132"/>
    </location>
</feature>
<dbReference type="InterPro" id="IPR005084">
    <property type="entry name" value="CBM6"/>
</dbReference>
<evidence type="ECO:0000313" key="6">
    <source>
        <dbReference type="EMBL" id="MQS00846.1"/>
    </source>
</evidence>
<dbReference type="Proteomes" id="UP000525686">
    <property type="component" value="Unassembled WGS sequence"/>
</dbReference>
<feature type="domain" description="CBM6" evidence="3">
    <location>
        <begin position="176"/>
        <end position="308"/>
    </location>
</feature>
<dbReference type="GO" id="GO:0030246">
    <property type="term" value="F:carbohydrate binding"/>
    <property type="evidence" value="ECO:0007669"/>
    <property type="project" value="InterPro"/>
</dbReference>
<dbReference type="EMBL" id="JABJWZ010000024">
    <property type="protein sequence ID" value="MBB1252687.1"/>
    <property type="molecule type" value="Genomic_DNA"/>
</dbReference>
<dbReference type="OrthoDB" id="190883at2"/>
<reference evidence="6 7" key="1">
    <citation type="submission" date="2019-10" db="EMBL/GenBank/DDBJ databases">
        <title>Streptomyces sp. nov., a novel actinobacterium isolated from alkaline environment.</title>
        <authorList>
            <person name="Golinska P."/>
        </authorList>
    </citation>
    <scope>NUCLEOTIDE SEQUENCE [LARGE SCALE GENOMIC DNA]</scope>
    <source>
        <strain evidence="6 7">OF1</strain>
    </source>
</reference>
<dbReference type="InterPro" id="IPR008979">
    <property type="entry name" value="Galactose-bd-like_sf"/>
</dbReference>
<dbReference type="AlphaFoldDB" id="A0A5P0YKM1"/>
<evidence type="ECO:0000256" key="1">
    <source>
        <dbReference type="SAM" id="MobiDB-lite"/>
    </source>
</evidence>
<dbReference type="EMBL" id="VJYK02000016">
    <property type="protein sequence ID" value="MQS00846.1"/>
    <property type="molecule type" value="Genomic_DNA"/>
</dbReference>